<sequence length="64" mass="7199">MAAFAHPSHVFIYALGDSLSCRLGATRMILCILFFAIITVKNISSSFLNTPITVYFQLDFSFIY</sequence>
<dbReference type="EMBL" id="CP034711">
    <property type="protein sequence ID" value="AZT09270.1"/>
    <property type="molecule type" value="Genomic_DNA"/>
</dbReference>
<keyword evidence="1" id="KW-0472">Membrane</keyword>
<proteinExistence type="predicted"/>
<dbReference type="EMBL" id="CP034712">
    <property type="protein sequence ID" value="AZT21677.1"/>
    <property type="molecule type" value="Genomic_DNA"/>
</dbReference>
<keyword evidence="1" id="KW-1133">Transmembrane helix</keyword>
<dbReference type="AlphaFoldDB" id="A0A3Q9LUF4"/>
<protein>
    <submittedName>
        <fullName evidence="3">Uncharacterized protein</fullName>
    </submittedName>
</protein>
<gene>
    <name evidence="3" type="ORF">ELZ85_19705</name>
    <name evidence="2" type="ORF">ELZ87_19640</name>
</gene>
<accession>A0A3Q9LUF4</accession>
<evidence type="ECO:0000313" key="3">
    <source>
        <dbReference type="EMBL" id="AZT21677.1"/>
    </source>
</evidence>
<organism evidence="3">
    <name type="scientific">Salmonella enterica subsp. enterica serovar 43:a:1,7</name>
    <dbReference type="NCBI Taxonomy" id="2500155"/>
    <lineage>
        <taxon>Bacteria</taxon>
        <taxon>Pseudomonadati</taxon>
        <taxon>Pseudomonadota</taxon>
        <taxon>Gammaproteobacteria</taxon>
        <taxon>Enterobacterales</taxon>
        <taxon>Enterobacteriaceae</taxon>
        <taxon>Salmonella</taxon>
    </lineage>
</organism>
<evidence type="ECO:0000313" key="2">
    <source>
        <dbReference type="EMBL" id="AZT09270.1"/>
    </source>
</evidence>
<evidence type="ECO:0000256" key="1">
    <source>
        <dbReference type="SAM" id="Phobius"/>
    </source>
</evidence>
<keyword evidence="1" id="KW-0812">Transmembrane</keyword>
<reference evidence="3" key="1">
    <citation type="submission" date="2018-12" db="EMBL/GenBank/DDBJ databases">
        <title>Complete genome sequences of twenty non-typhoidal Salmonella isolates from Rwanda.</title>
        <authorList>
            <person name="Byukusenge M."/>
            <person name="Li L."/>
            <person name="Subhashinie K."/>
            <person name="Nzayirambaho M."/>
            <person name="Kuchipudi S.V."/>
            <person name="Jayarao B.M."/>
        </authorList>
    </citation>
    <scope>NUCLEOTIDE SEQUENCE</scope>
    <source>
        <strain evidence="3">RSE18</strain>
        <strain evidence="2">RSE20</strain>
    </source>
</reference>
<name>A0A3Q9LUF4_SALET</name>
<feature type="transmembrane region" description="Helical" evidence="1">
    <location>
        <begin position="23"/>
        <end position="40"/>
    </location>
</feature>